<feature type="region of interest" description="Disordered" evidence="20">
    <location>
        <begin position="511"/>
        <end position="592"/>
    </location>
</feature>
<dbReference type="Pfam" id="PF03441">
    <property type="entry name" value="FAD_binding_7"/>
    <property type="match status" value="1"/>
</dbReference>
<dbReference type="InterPro" id="IPR006050">
    <property type="entry name" value="DNA_photolyase_N"/>
</dbReference>
<evidence type="ECO:0000313" key="22">
    <source>
        <dbReference type="Ensembl" id="ENSTRUP00000050847.2"/>
    </source>
</evidence>
<evidence type="ECO:0000256" key="3">
    <source>
        <dbReference type="ARBA" id="ARBA00004496"/>
    </source>
</evidence>
<dbReference type="SUPFAM" id="SSF52425">
    <property type="entry name" value="Cryptochrome/photolyase, N-terminal domain"/>
    <property type="match status" value="1"/>
</dbReference>
<evidence type="ECO:0000256" key="5">
    <source>
        <dbReference type="ARBA" id="ARBA00022490"/>
    </source>
</evidence>
<evidence type="ECO:0000256" key="4">
    <source>
        <dbReference type="ARBA" id="ARBA00005862"/>
    </source>
</evidence>
<evidence type="ECO:0000256" key="6">
    <source>
        <dbReference type="ARBA" id="ARBA00022491"/>
    </source>
</evidence>
<reference evidence="22 23" key="1">
    <citation type="journal article" date="2011" name="Genome Biol. Evol.">
        <title>Integration of the genetic map and genome assembly of fugu facilitates insights into distinct features of genome evolution in teleosts and mammals.</title>
        <authorList>
            <person name="Kai W."/>
            <person name="Kikuchi K."/>
            <person name="Tohari S."/>
            <person name="Chew A.K."/>
            <person name="Tay A."/>
            <person name="Fujiwara A."/>
            <person name="Hosoya S."/>
            <person name="Suetake H."/>
            <person name="Naruse K."/>
            <person name="Brenner S."/>
            <person name="Suzuki Y."/>
            <person name="Venkatesh B."/>
        </authorList>
    </citation>
    <scope>NUCLEOTIDE SEQUENCE [LARGE SCALE GENOMIC DNA]</scope>
</reference>
<dbReference type="GO" id="GO:0005634">
    <property type="term" value="C:nucleus"/>
    <property type="evidence" value="ECO:0007669"/>
    <property type="project" value="UniProtKB-SubCell"/>
</dbReference>
<evidence type="ECO:0000313" key="23">
    <source>
        <dbReference type="Proteomes" id="UP000005226"/>
    </source>
</evidence>
<feature type="binding site" evidence="18">
    <location>
        <begin position="289"/>
        <end position="296"/>
    </location>
    <ligand>
        <name>FAD</name>
        <dbReference type="ChEBI" id="CHEBI:57692"/>
    </ligand>
</feature>
<evidence type="ECO:0000259" key="21">
    <source>
        <dbReference type="PROSITE" id="PS51645"/>
    </source>
</evidence>
<proteinExistence type="inferred from homology"/>
<feature type="region of interest" description="Disordered" evidence="20">
    <location>
        <begin position="610"/>
        <end position="635"/>
    </location>
</feature>
<reference evidence="22" key="3">
    <citation type="submission" date="2025-09" db="UniProtKB">
        <authorList>
            <consortium name="Ensembl"/>
        </authorList>
    </citation>
    <scope>IDENTIFICATION</scope>
</reference>
<dbReference type="GO" id="GO:0009881">
    <property type="term" value="F:photoreceptor activity"/>
    <property type="evidence" value="ECO:0007669"/>
    <property type="project" value="UniProtKB-KW"/>
</dbReference>
<evidence type="ECO:0000256" key="15">
    <source>
        <dbReference type="ARBA" id="ARBA00023163"/>
    </source>
</evidence>
<feature type="compositionally biased region" description="Basic and acidic residues" evidence="20">
    <location>
        <begin position="619"/>
        <end position="635"/>
    </location>
</feature>
<dbReference type="GO" id="GO:0003677">
    <property type="term" value="F:DNA binding"/>
    <property type="evidence" value="ECO:0007669"/>
    <property type="project" value="TreeGrafter"/>
</dbReference>
<keyword evidence="10" id="KW-0547">Nucleotide-binding</keyword>
<dbReference type="PROSITE" id="PS51645">
    <property type="entry name" value="PHR_CRY_ALPHA_BETA"/>
    <property type="match status" value="1"/>
</dbReference>
<dbReference type="InterPro" id="IPR005101">
    <property type="entry name" value="Cryptochr/Photolyase_FAD-bd"/>
</dbReference>
<feature type="site" description="Electron transfer via tryptophanyl radical" evidence="19">
    <location>
        <position position="374"/>
    </location>
</feature>
<feature type="site" description="Electron transfer via tryptophanyl radical" evidence="19">
    <location>
        <position position="397"/>
    </location>
</feature>
<accession>A0A3B5KBQ8</accession>
<evidence type="ECO:0000256" key="18">
    <source>
        <dbReference type="PIRSR" id="PIRSR602081-1"/>
    </source>
</evidence>
<feature type="binding site" evidence="18">
    <location>
        <begin position="387"/>
        <end position="389"/>
    </location>
    <ligand>
        <name>FAD</name>
        <dbReference type="ChEBI" id="CHEBI:57692"/>
    </ligand>
</feature>
<keyword evidence="17" id="KW-0539">Nucleus</keyword>
<organism evidence="22 23">
    <name type="scientific">Takifugu rubripes</name>
    <name type="common">Japanese pufferfish</name>
    <name type="synonym">Fugu rubripes</name>
    <dbReference type="NCBI Taxonomy" id="31033"/>
    <lineage>
        <taxon>Eukaryota</taxon>
        <taxon>Metazoa</taxon>
        <taxon>Chordata</taxon>
        <taxon>Craniata</taxon>
        <taxon>Vertebrata</taxon>
        <taxon>Euteleostomi</taxon>
        <taxon>Actinopterygii</taxon>
        <taxon>Neopterygii</taxon>
        <taxon>Teleostei</taxon>
        <taxon>Neoteleostei</taxon>
        <taxon>Acanthomorphata</taxon>
        <taxon>Eupercaria</taxon>
        <taxon>Tetraodontiformes</taxon>
        <taxon>Tetradontoidea</taxon>
        <taxon>Tetraodontidae</taxon>
        <taxon>Takifugu</taxon>
    </lineage>
</organism>
<dbReference type="InterPro" id="IPR036134">
    <property type="entry name" value="Crypto/Photolyase_FAD-like_sf"/>
</dbReference>
<dbReference type="InterPro" id="IPR002081">
    <property type="entry name" value="Cryptochrome/DNA_photolyase_1"/>
</dbReference>
<evidence type="ECO:0000256" key="19">
    <source>
        <dbReference type="PIRSR" id="PIRSR602081-2"/>
    </source>
</evidence>
<dbReference type="Pfam" id="PF00875">
    <property type="entry name" value="DNA_photolyase"/>
    <property type="match status" value="1"/>
</dbReference>
<comment type="cofactor">
    <cofactor evidence="1">
        <name>(6R)-5,10-methylene-5,6,7,8-tetrahydrofolate</name>
        <dbReference type="ChEBI" id="CHEBI:15636"/>
    </cofactor>
</comment>
<dbReference type="FunFam" id="1.10.579.10:FF:000001">
    <property type="entry name" value="Cryptochrome 1"/>
    <property type="match status" value="1"/>
</dbReference>
<dbReference type="InterPro" id="IPR014729">
    <property type="entry name" value="Rossmann-like_a/b/a_fold"/>
</dbReference>
<dbReference type="Gene3D" id="1.25.40.80">
    <property type="match status" value="1"/>
</dbReference>
<dbReference type="GO" id="GO:0043153">
    <property type="term" value="P:entrainment of circadian clock by photoperiod"/>
    <property type="evidence" value="ECO:0007669"/>
    <property type="project" value="TreeGrafter"/>
</dbReference>
<keyword evidence="9 18" id="KW-0285">Flavoprotein</keyword>
<gene>
    <name evidence="22" type="primary">LOC101079934</name>
</gene>
<protein>
    <submittedName>
        <fullName evidence="22">Cryptochrome circadian regulator 3a</fullName>
    </submittedName>
</protein>
<keyword evidence="15" id="KW-0804">Transcription</keyword>
<dbReference type="FunFam" id="1.25.40.80:FF:000002">
    <property type="entry name" value="cryptochrome-1 isoform X1"/>
    <property type="match status" value="1"/>
</dbReference>
<dbReference type="InterPro" id="IPR036155">
    <property type="entry name" value="Crypto/Photolyase_N_sf"/>
</dbReference>
<comment type="similarity">
    <text evidence="4">Belongs to the DNA photolyase class-1 family.</text>
</comment>
<evidence type="ECO:0000256" key="7">
    <source>
        <dbReference type="ARBA" id="ARBA00022543"/>
    </source>
</evidence>
<dbReference type="GO" id="GO:0045892">
    <property type="term" value="P:negative regulation of DNA-templated transcription"/>
    <property type="evidence" value="ECO:0007669"/>
    <property type="project" value="TreeGrafter"/>
</dbReference>
<evidence type="ECO:0000256" key="12">
    <source>
        <dbReference type="ARBA" id="ARBA00022991"/>
    </source>
</evidence>
<evidence type="ECO:0000256" key="11">
    <source>
        <dbReference type="ARBA" id="ARBA00022827"/>
    </source>
</evidence>
<comment type="cofactor">
    <cofactor evidence="18">
        <name>FAD</name>
        <dbReference type="ChEBI" id="CHEBI:57692"/>
    </cofactor>
    <text evidence="18">Binds 1 FAD per subunit.</text>
</comment>
<evidence type="ECO:0000256" key="2">
    <source>
        <dbReference type="ARBA" id="ARBA00004123"/>
    </source>
</evidence>
<keyword evidence="6" id="KW-0678">Repressor</keyword>
<keyword evidence="8" id="KW-0716">Sensory transduction</keyword>
<evidence type="ECO:0000256" key="16">
    <source>
        <dbReference type="ARBA" id="ARBA00023170"/>
    </source>
</evidence>
<dbReference type="Ensembl" id="ENSTRUT00000056479.2">
    <property type="protein sequence ID" value="ENSTRUP00000050847.2"/>
    <property type="gene ID" value="ENSTRUG00000001852.3"/>
</dbReference>
<keyword evidence="12" id="KW-0157">Chromophore</keyword>
<name>A0A3B5KBQ8_TAKRU</name>
<dbReference type="Proteomes" id="UP000005226">
    <property type="component" value="Chromosome 3"/>
</dbReference>
<evidence type="ECO:0000256" key="13">
    <source>
        <dbReference type="ARBA" id="ARBA00023015"/>
    </source>
</evidence>
<evidence type="ECO:0000256" key="17">
    <source>
        <dbReference type="ARBA" id="ARBA00023242"/>
    </source>
</evidence>
<dbReference type="GO" id="GO:0005737">
    <property type="term" value="C:cytoplasm"/>
    <property type="evidence" value="ECO:0007669"/>
    <property type="project" value="UniProtKB-SubCell"/>
</dbReference>
<comment type="subcellular location">
    <subcellularLocation>
        <location evidence="3">Cytoplasm</location>
    </subcellularLocation>
    <subcellularLocation>
        <location evidence="2">Nucleus</location>
    </subcellularLocation>
</comment>
<dbReference type="PANTHER" id="PTHR11455:SF10">
    <property type="entry name" value="CRYPTOCHROME 2B-RELATED"/>
    <property type="match status" value="1"/>
</dbReference>
<keyword evidence="16" id="KW-0675">Receptor</keyword>
<evidence type="ECO:0000256" key="14">
    <source>
        <dbReference type="ARBA" id="ARBA00023108"/>
    </source>
</evidence>
<keyword evidence="11 18" id="KW-0274">FAD</keyword>
<evidence type="ECO:0000256" key="1">
    <source>
        <dbReference type="ARBA" id="ARBA00001932"/>
    </source>
</evidence>
<sequence length="671" mass="75627">MAPNSIHWFRKGLRLHDNPALREAVRGAGTVRCVYFLDPWFAGSSNVGVNRWRFLLQCLEDLDANLRKLNSRLFVIRGQPANVFPRLFKEWKISRLTFEYDSEPFGKERDAAIKKLAMEAGVEVIVKISHTLYDLDKIIELNGGHPPLTYKRFQTLISRMDPPEMPVETLSGNLMGRCVTPISEDHGEKYGVPSLEELGFDIEGLPSAVWPGGETEALTRIERHLERKAWVANFERPRMNANSLLASPTGLSPYLRFGCLSCRLFYFKLTDLYRKVKKNSSPPLSLYGQLLWREFFYTAATNNPRFDKMEGNPICVRIPWDRNMEALAKWAEAKTGFPWIDAIMTQLRQEGWIHHLARHAVACFLTRGDLWISWEEGMKVFDELLLDADWSVNAGSWMWLSCSSFFQQFFHCYCPVGFGRRTDPNGDFIRRYLPILRGFPAKYIYDPWNAPEAVQAAAKCVIGVHYPKPMVNHAEASRLNIERMKQIYQQLSRYRGLGLLASVPSTNGNGSGGLMAYSPGEQQQLPGPNSMPGLSGGSVATGNGSGSILLNFDNEEPARSIGAGQQRQPPSPLPPPQPQQPGYQSAPEPSQNVTSSLLYHEFAVPQHPGLLLHTRGITGKRERESERDGAGEKDGVACSLNKLQRQSTEVRVQSGQSNRVIKSVFRLIFLV</sequence>
<dbReference type="GeneTree" id="ENSGT00940000165925"/>
<feature type="site" description="Electron transfer via tryptophanyl radical" evidence="19">
    <location>
        <position position="320"/>
    </location>
</feature>
<keyword evidence="7" id="KW-0600">Photoreceptor protein</keyword>
<evidence type="ECO:0000256" key="20">
    <source>
        <dbReference type="SAM" id="MobiDB-lite"/>
    </source>
</evidence>
<dbReference type="AlphaFoldDB" id="A0A3B5KBQ8"/>
<dbReference type="PANTHER" id="PTHR11455">
    <property type="entry name" value="CRYPTOCHROME"/>
    <property type="match status" value="1"/>
</dbReference>
<keyword evidence="5" id="KW-0963">Cytoplasm</keyword>
<dbReference type="GO" id="GO:0032922">
    <property type="term" value="P:circadian regulation of gene expression"/>
    <property type="evidence" value="ECO:0007669"/>
    <property type="project" value="TreeGrafter"/>
</dbReference>
<evidence type="ECO:0000256" key="9">
    <source>
        <dbReference type="ARBA" id="ARBA00022630"/>
    </source>
</evidence>
<evidence type="ECO:0000256" key="8">
    <source>
        <dbReference type="ARBA" id="ARBA00022606"/>
    </source>
</evidence>
<dbReference type="SUPFAM" id="SSF48173">
    <property type="entry name" value="Cryptochrome/photolyase FAD-binding domain"/>
    <property type="match status" value="1"/>
</dbReference>
<keyword evidence="14" id="KW-0090">Biological rhythms</keyword>
<dbReference type="FunFam" id="1.25.40.80:FF:000003">
    <property type="entry name" value="cryptochrome-1 isoform X1"/>
    <property type="match status" value="1"/>
</dbReference>
<keyword evidence="13" id="KW-0805">Transcription regulation</keyword>
<reference evidence="22" key="2">
    <citation type="submission" date="2025-08" db="UniProtKB">
        <authorList>
            <consortium name="Ensembl"/>
        </authorList>
    </citation>
    <scope>IDENTIFICATION</scope>
</reference>
<dbReference type="GO" id="GO:0071949">
    <property type="term" value="F:FAD binding"/>
    <property type="evidence" value="ECO:0007669"/>
    <property type="project" value="TreeGrafter"/>
</dbReference>
<evidence type="ECO:0000256" key="10">
    <source>
        <dbReference type="ARBA" id="ARBA00022741"/>
    </source>
</evidence>
<dbReference type="Gene3D" id="3.40.50.620">
    <property type="entry name" value="HUPs"/>
    <property type="match status" value="1"/>
</dbReference>
<feature type="compositionally biased region" description="Pro residues" evidence="20">
    <location>
        <begin position="569"/>
        <end position="579"/>
    </location>
</feature>
<dbReference type="Gene3D" id="1.10.579.10">
    <property type="entry name" value="DNA Cyclobutane Dipyrimidine Photolyase, subunit A, domain 3"/>
    <property type="match status" value="1"/>
</dbReference>
<feature type="compositionally biased region" description="Polar residues" evidence="20">
    <location>
        <begin position="538"/>
        <end position="548"/>
    </location>
</feature>
<feature type="domain" description="Photolyase/cryptochrome alpha/beta" evidence="21">
    <location>
        <begin position="3"/>
        <end position="132"/>
    </location>
</feature>
<keyword evidence="23" id="KW-1185">Reference proteome</keyword>